<feature type="compositionally biased region" description="Basic and acidic residues" evidence="2">
    <location>
        <begin position="406"/>
        <end position="424"/>
    </location>
</feature>
<sequence length="436" mass="46588">MKRTPMQLAAMATAAVPGLAPTGVAGTPDDVADFDSALLMDDSGKQWRVRAPRHVEASMRLETELQALRAFTPAVKAELPFLIPHLAGSVRQGELSTFVYSHLLGSTRTLEAVTGGGPAVAQELGRVIAAIHDLPKGLVQRADLPSYEADEYRQRRLNELDQAATTGRIPAILLRRWEHALEDVGLWRFSPTVVHGDLHEDHLLFSGAEVSAVIGWTELSLSDPAQDFAWLAAAEDADFVQTVHDAYAAARTGAVDPHLLRRSALAAEFALAQWLVRGVALEDASMIGEAQEMLGALAADVASLEREQHEAAERARNAEQERLEWGDERGADDHTPAAHPGDQELHGATAVTSRNPPAVAEDAHRDVSGADGDTQDQGARGGRTAAGSSPAPQGPVADRPASRPRGRVDDSAVGEPEARARDELETTTLPVVSFGH</sequence>
<protein>
    <submittedName>
        <fullName evidence="4">Aminoglycoside phosphotransferase</fullName>
    </submittedName>
</protein>
<keyword evidence="1" id="KW-0175">Coiled coil</keyword>
<dbReference type="InterPro" id="IPR011009">
    <property type="entry name" value="Kinase-like_dom_sf"/>
</dbReference>
<feature type="compositionally biased region" description="Low complexity" evidence="2">
    <location>
        <begin position="382"/>
        <end position="391"/>
    </location>
</feature>
<dbReference type="EMBL" id="SSWH01000008">
    <property type="protein sequence ID" value="THJ66006.1"/>
    <property type="molecule type" value="Genomic_DNA"/>
</dbReference>
<keyword evidence="4" id="KW-0808">Transferase</keyword>
<evidence type="ECO:0000259" key="3">
    <source>
        <dbReference type="Pfam" id="PF01636"/>
    </source>
</evidence>
<dbReference type="InterPro" id="IPR002575">
    <property type="entry name" value="Aminoglycoside_PTrfase"/>
</dbReference>
<reference evidence="4 5" key="1">
    <citation type="submission" date="2019-04" db="EMBL/GenBank/DDBJ databases">
        <authorList>
            <person name="Liu Q."/>
            <person name="Xin Y.-H."/>
        </authorList>
    </citation>
    <scope>NUCLEOTIDE SEQUENCE [LARGE SCALE GENOMIC DNA]</scope>
    <source>
        <strain evidence="4 5">AM23</strain>
    </source>
</reference>
<dbReference type="Proteomes" id="UP000305233">
    <property type="component" value="Unassembled WGS sequence"/>
</dbReference>
<dbReference type="Pfam" id="PF01636">
    <property type="entry name" value="APH"/>
    <property type="match status" value="1"/>
</dbReference>
<name>A0A4S5E3J6_9MICC</name>
<dbReference type="Gene3D" id="3.90.1200.10">
    <property type="match status" value="1"/>
</dbReference>
<gene>
    <name evidence="4" type="ORF">E8P82_10235</name>
</gene>
<feature type="region of interest" description="Disordered" evidence="2">
    <location>
        <begin position="354"/>
        <end position="436"/>
    </location>
</feature>
<dbReference type="SUPFAM" id="SSF56112">
    <property type="entry name" value="Protein kinase-like (PK-like)"/>
    <property type="match status" value="1"/>
</dbReference>
<evidence type="ECO:0000256" key="2">
    <source>
        <dbReference type="SAM" id="MobiDB-lite"/>
    </source>
</evidence>
<dbReference type="GO" id="GO:0016740">
    <property type="term" value="F:transferase activity"/>
    <property type="evidence" value="ECO:0007669"/>
    <property type="project" value="UniProtKB-KW"/>
</dbReference>
<proteinExistence type="predicted"/>
<evidence type="ECO:0000313" key="4">
    <source>
        <dbReference type="EMBL" id="THJ66006.1"/>
    </source>
</evidence>
<feature type="domain" description="Aminoglycoside phosphotransferase" evidence="3">
    <location>
        <begin position="32"/>
        <end position="249"/>
    </location>
</feature>
<dbReference type="RefSeq" id="WP_136454634.1">
    <property type="nucleotide sequence ID" value="NZ_SSWH01000008.1"/>
</dbReference>
<dbReference type="AlphaFoldDB" id="A0A4S5E3J6"/>
<comment type="caution">
    <text evidence="4">The sequence shown here is derived from an EMBL/GenBank/DDBJ whole genome shotgun (WGS) entry which is preliminary data.</text>
</comment>
<keyword evidence="5" id="KW-1185">Reference proteome</keyword>
<accession>A0A4S5E3J6</accession>
<feature type="coiled-coil region" evidence="1">
    <location>
        <begin position="287"/>
        <end position="321"/>
    </location>
</feature>
<organism evidence="4 5">
    <name type="scientific">Arthrobacter echini</name>
    <dbReference type="NCBI Taxonomy" id="1529066"/>
    <lineage>
        <taxon>Bacteria</taxon>
        <taxon>Bacillati</taxon>
        <taxon>Actinomycetota</taxon>
        <taxon>Actinomycetes</taxon>
        <taxon>Micrococcales</taxon>
        <taxon>Micrococcaceae</taxon>
        <taxon>Arthrobacter</taxon>
    </lineage>
</organism>
<evidence type="ECO:0000256" key="1">
    <source>
        <dbReference type="SAM" id="Coils"/>
    </source>
</evidence>
<evidence type="ECO:0000313" key="5">
    <source>
        <dbReference type="Proteomes" id="UP000305233"/>
    </source>
</evidence>
<dbReference type="OrthoDB" id="3239865at2"/>